<accession>A0A392TTN6</accession>
<proteinExistence type="predicted"/>
<organism evidence="1 2">
    <name type="scientific">Trifolium medium</name>
    <dbReference type="NCBI Taxonomy" id="97028"/>
    <lineage>
        <taxon>Eukaryota</taxon>
        <taxon>Viridiplantae</taxon>
        <taxon>Streptophyta</taxon>
        <taxon>Embryophyta</taxon>
        <taxon>Tracheophyta</taxon>
        <taxon>Spermatophyta</taxon>
        <taxon>Magnoliopsida</taxon>
        <taxon>eudicotyledons</taxon>
        <taxon>Gunneridae</taxon>
        <taxon>Pentapetalae</taxon>
        <taxon>rosids</taxon>
        <taxon>fabids</taxon>
        <taxon>Fabales</taxon>
        <taxon>Fabaceae</taxon>
        <taxon>Papilionoideae</taxon>
        <taxon>50 kb inversion clade</taxon>
        <taxon>NPAAA clade</taxon>
        <taxon>Hologalegina</taxon>
        <taxon>IRL clade</taxon>
        <taxon>Trifolieae</taxon>
        <taxon>Trifolium</taxon>
    </lineage>
</organism>
<dbReference type="Proteomes" id="UP000265520">
    <property type="component" value="Unassembled WGS sequence"/>
</dbReference>
<evidence type="ECO:0000313" key="1">
    <source>
        <dbReference type="EMBL" id="MCI64269.1"/>
    </source>
</evidence>
<dbReference type="AlphaFoldDB" id="A0A392TTN6"/>
<sequence>MDVATRAIIVETMPRINATPIVEIHHKGGTMCQ</sequence>
<comment type="caution">
    <text evidence="1">The sequence shown here is derived from an EMBL/GenBank/DDBJ whole genome shotgun (WGS) entry which is preliminary data.</text>
</comment>
<protein>
    <submittedName>
        <fullName evidence="1">Uncharacterized protein</fullName>
    </submittedName>
</protein>
<reference evidence="1 2" key="1">
    <citation type="journal article" date="2018" name="Front. Plant Sci.">
        <title>Red Clover (Trifolium pratense) and Zigzag Clover (T. medium) - A Picture of Genomic Similarities and Differences.</title>
        <authorList>
            <person name="Dluhosova J."/>
            <person name="Istvanek J."/>
            <person name="Nedelnik J."/>
            <person name="Repkova J."/>
        </authorList>
    </citation>
    <scope>NUCLEOTIDE SEQUENCE [LARGE SCALE GENOMIC DNA]</scope>
    <source>
        <strain evidence="2">cv. 10/8</strain>
        <tissue evidence="1">Leaf</tissue>
    </source>
</reference>
<keyword evidence="2" id="KW-1185">Reference proteome</keyword>
<dbReference type="EMBL" id="LXQA010652333">
    <property type="protein sequence ID" value="MCI64269.1"/>
    <property type="molecule type" value="Genomic_DNA"/>
</dbReference>
<evidence type="ECO:0000313" key="2">
    <source>
        <dbReference type="Proteomes" id="UP000265520"/>
    </source>
</evidence>
<feature type="non-terminal residue" evidence="1">
    <location>
        <position position="33"/>
    </location>
</feature>
<name>A0A392TTN6_9FABA</name>